<dbReference type="PROSITE" id="PS50088">
    <property type="entry name" value="ANK_REPEAT"/>
    <property type="match status" value="4"/>
</dbReference>
<dbReference type="OMA" id="CANDREV"/>
<keyword evidence="3" id="KW-1185">Reference proteome</keyword>
<dbReference type="Pfam" id="PF12796">
    <property type="entry name" value="Ank_2"/>
    <property type="match status" value="4"/>
</dbReference>
<dbReference type="Proteomes" id="UP000594261">
    <property type="component" value="Chromosome 2"/>
</dbReference>
<dbReference type="AlphaFoldDB" id="A0A7N2KU84"/>
<reference evidence="3" key="1">
    <citation type="journal article" date="2016" name="G3 (Bethesda)">
        <title>First Draft Assembly and Annotation of the Genome of a California Endemic Oak Quercus lobata Nee (Fagaceae).</title>
        <authorList>
            <person name="Sork V.L."/>
            <person name="Fitz-Gibbon S.T."/>
            <person name="Puiu D."/>
            <person name="Crepeau M."/>
            <person name="Gugger P.F."/>
            <person name="Sherman R."/>
            <person name="Stevens K."/>
            <person name="Langley C.H."/>
            <person name="Pellegrini M."/>
            <person name="Salzberg S.L."/>
        </authorList>
    </citation>
    <scope>NUCLEOTIDE SEQUENCE [LARGE SCALE GENOMIC DNA]</scope>
    <source>
        <strain evidence="3">cv. SW786</strain>
    </source>
</reference>
<feature type="repeat" description="ANK" evidence="1">
    <location>
        <begin position="111"/>
        <end position="143"/>
    </location>
</feature>
<dbReference type="PROSITE" id="PS50297">
    <property type="entry name" value="ANK_REP_REGION"/>
    <property type="match status" value="3"/>
</dbReference>
<accession>A0A7N2KU84</accession>
<reference evidence="2" key="2">
    <citation type="submission" date="2021-01" db="UniProtKB">
        <authorList>
            <consortium name="EnsemblPlants"/>
        </authorList>
    </citation>
    <scope>IDENTIFICATION</scope>
</reference>
<name>A0A7N2KU84_QUELO</name>
<dbReference type="PANTHER" id="PTHR24121:SF22">
    <property type="entry name" value="PROTEIN ACCELERATED CELL DEATH 6-LIKE"/>
    <property type="match status" value="1"/>
</dbReference>
<feature type="repeat" description="ANK" evidence="1">
    <location>
        <begin position="69"/>
        <end position="101"/>
    </location>
</feature>
<organism evidence="2 3">
    <name type="scientific">Quercus lobata</name>
    <name type="common">Valley oak</name>
    <dbReference type="NCBI Taxonomy" id="97700"/>
    <lineage>
        <taxon>Eukaryota</taxon>
        <taxon>Viridiplantae</taxon>
        <taxon>Streptophyta</taxon>
        <taxon>Embryophyta</taxon>
        <taxon>Tracheophyta</taxon>
        <taxon>Spermatophyta</taxon>
        <taxon>Magnoliopsida</taxon>
        <taxon>eudicotyledons</taxon>
        <taxon>Gunneridae</taxon>
        <taxon>Pentapetalae</taxon>
        <taxon>rosids</taxon>
        <taxon>fabids</taxon>
        <taxon>Fagales</taxon>
        <taxon>Fagaceae</taxon>
        <taxon>Quercus</taxon>
    </lineage>
</organism>
<evidence type="ECO:0008006" key="4">
    <source>
        <dbReference type="Google" id="ProtNLM"/>
    </source>
</evidence>
<proteinExistence type="predicted"/>
<sequence>MDAGMFKAAIDGNDGFFDEAGGVNLFLRQVTAEGNSILHVAAKSGNAQITKRVLAIDSQQSLLYMKNWKGDTALHIAARLGHIDMTKLLITCANDREVEVQMELLRMENLEKNTALHEAIKNDHYDIMQLLIKEDPSLTFLTNNAGESPLFLAVDRGFYKIAIHILEAVPECSNVGRKSMNVLHAAVIRTQRSKRFKAIEGKADWHSHTLLCIYRFLRAILKLSNSENEQAPKRGMTTLDFVGKLLEACPSAIVEADDFGWIPLHYAAHFGNAKFVNLFLKKNMSLVYIKEKAGMSALHISAKEGHVDVTRTLITECPDSCELLDKKDRTALHLAAESGNSKLVKVFLQTLATEDLINQQDKEGNTPFHLAAMEGRYALLMMLAKDRRIDWMAMNKAGMSTVDIIQSDKRLKSGKKVSPVNLKRYTEHN</sequence>
<evidence type="ECO:0000256" key="1">
    <source>
        <dbReference type="PROSITE-ProRule" id="PRU00023"/>
    </source>
</evidence>
<keyword evidence="1" id="KW-0040">ANK repeat</keyword>
<evidence type="ECO:0000313" key="2">
    <source>
        <dbReference type="EnsemblPlants" id="QL02p020291:mrna"/>
    </source>
</evidence>
<protein>
    <recommendedName>
        <fullName evidence="4">Ankyrin repeat-containing protein</fullName>
    </recommendedName>
</protein>
<dbReference type="Gene3D" id="1.25.40.20">
    <property type="entry name" value="Ankyrin repeat-containing domain"/>
    <property type="match status" value="2"/>
</dbReference>
<dbReference type="PANTHER" id="PTHR24121">
    <property type="entry name" value="NO MECHANORECEPTOR POTENTIAL C, ISOFORM D-RELATED"/>
    <property type="match status" value="1"/>
</dbReference>
<feature type="repeat" description="ANK" evidence="1">
    <location>
        <begin position="327"/>
        <end position="359"/>
    </location>
</feature>
<dbReference type="InterPro" id="IPR036770">
    <property type="entry name" value="Ankyrin_rpt-contain_sf"/>
</dbReference>
<dbReference type="Gramene" id="QL02p020291:mrna">
    <property type="protein sequence ID" value="QL02p020291:mrna"/>
    <property type="gene ID" value="QL02p020291"/>
</dbReference>
<dbReference type="SMART" id="SM00248">
    <property type="entry name" value="ANK"/>
    <property type="match status" value="8"/>
</dbReference>
<dbReference type="SUPFAM" id="SSF48403">
    <property type="entry name" value="Ankyrin repeat"/>
    <property type="match status" value="1"/>
</dbReference>
<dbReference type="InParanoid" id="A0A7N2KU84"/>
<feature type="repeat" description="ANK" evidence="1">
    <location>
        <begin position="293"/>
        <end position="314"/>
    </location>
</feature>
<dbReference type="InterPro" id="IPR002110">
    <property type="entry name" value="Ankyrin_rpt"/>
</dbReference>
<dbReference type="EnsemblPlants" id="QL02p020291:mrna">
    <property type="protein sequence ID" value="QL02p020291:mrna"/>
    <property type="gene ID" value="QL02p020291"/>
</dbReference>
<evidence type="ECO:0000313" key="3">
    <source>
        <dbReference type="Proteomes" id="UP000594261"/>
    </source>
</evidence>